<gene>
    <name evidence="3" type="ORF">GCM10011396_40470</name>
</gene>
<dbReference type="Proteomes" id="UP000637423">
    <property type="component" value="Unassembled WGS sequence"/>
</dbReference>
<feature type="signal peptide" evidence="2">
    <location>
        <begin position="1"/>
        <end position="23"/>
    </location>
</feature>
<evidence type="ECO:0000256" key="2">
    <source>
        <dbReference type="SAM" id="SignalP"/>
    </source>
</evidence>
<dbReference type="AlphaFoldDB" id="A0A916UVT3"/>
<evidence type="ECO:0000313" key="3">
    <source>
        <dbReference type="EMBL" id="GGC89166.1"/>
    </source>
</evidence>
<accession>A0A916UVT3</accession>
<organism evidence="3 4">
    <name type="scientific">Undibacterium terreum</name>
    <dbReference type="NCBI Taxonomy" id="1224302"/>
    <lineage>
        <taxon>Bacteria</taxon>
        <taxon>Pseudomonadati</taxon>
        <taxon>Pseudomonadota</taxon>
        <taxon>Betaproteobacteria</taxon>
        <taxon>Burkholderiales</taxon>
        <taxon>Oxalobacteraceae</taxon>
        <taxon>Undibacterium</taxon>
    </lineage>
</organism>
<comment type="caution">
    <text evidence="3">The sequence shown here is derived from an EMBL/GenBank/DDBJ whole genome shotgun (WGS) entry which is preliminary data.</text>
</comment>
<keyword evidence="4" id="KW-1185">Reference proteome</keyword>
<feature type="region of interest" description="Disordered" evidence="1">
    <location>
        <begin position="277"/>
        <end position="299"/>
    </location>
</feature>
<name>A0A916UVT3_9BURK</name>
<feature type="chain" id="PRO_5037954312" evidence="2">
    <location>
        <begin position="24"/>
        <end position="299"/>
    </location>
</feature>
<evidence type="ECO:0000256" key="1">
    <source>
        <dbReference type="SAM" id="MobiDB-lite"/>
    </source>
</evidence>
<keyword evidence="2" id="KW-0732">Signal</keyword>
<reference evidence="3" key="1">
    <citation type="journal article" date="2014" name="Int. J. Syst. Evol. Microbiol.">
        <title>Complete genome sequence of Corynebacterium casei LMG S-19264T (=DSM 44701T), isolated from a smear-ripened cheese.</title>
        <authorList>
            <consortium name="US DOE Joint Genome Institute (JGI-PGF)"/>
            <person name="Walter F."/>
            <person name="Albersmeier A."/>
            <person name="Kalinowski J."/>
            <person name="Ruckert C."/>
        </authorList>
    </citation>
    <scope>NUCLEOTIDE SEQUENCE</scope>
    <source>
        <strain evidence="3">CGMCC 1.10998</strain>
    </source>
</reference>
<reference evidence="3" key="2">
    <citation type="submission" date="2020-09" db="EMBL/GenBank/DDBJ databases">
        <authorList>
            <person name="Sun Q."/>
            <person name="Zhou Y."/>
        </authorList>
    </citation>
    <scope>NUCLEOTIDE SEQUENCE</scope>
    <source>
        <strain evidence="3">CGMCC 1.10998</strain>
    </source>
</reference>
<protein>
    <submittedName>
        <fullName evidence="3">Uncharacterized protein</fullName>
    </submittedName>
</protein>
<dbReference type="EMBL" id="BMED01000004">
    <property type="protein sequence ID" value="GGC89166.1"/>
    <property type="molecule type" value="Genomic_DNA"/>
</dbReference>
<proteinExistence type="predicted"/>
<sequence>MKHSACFTAWLLLPLLLSSAACAQALQPLQPQQQADAPSVAAVTVSGTRNPVDKSYRKMLKGMDLFERLHGMAPAASLRYKFLPRQPGTDMEGILLNIAGDTASIPVPVAADHTFTLPRNEKAWKEDAAVMPNRKANSMTWRTEIRTPGLPAHTRRLGDLRLECRVGMEAGLVSDDSPFIGKLIKLVVGSDAYCDAPDQQYLFFSDHPLFSVSLRAGERREILSLDQLYAGISRHPMPPSELAYCDCQVLLDRTYFLPLGDKSWPDDTLVELEYMEDGVPPSAGAKAESGTDAARETER</sequence>
<dbReference type="PROSITE" id="PS51257">
    <property type="entry name" value="PROKAR_LIPOPROTEIN"/>
    <property type="match status" value="1"/>
</dbReference>
<evidence type="ECO:0000313" key="4">
    <source>
        <dbReference type="Proteomes" id="UP000637423"/>
    </source>
</evidence>